<feature type="signal peptide" evidence="1">
    <location>
        <begin position="1"/>
        <end position="22"/>
    </location>
</feature>
<proteinExistence type="predicted"/>
<sequence length="330" mass="34890">MKLRYRIRAVPTAIGVLASATACGVAPEMLPLPGHQVETSMTLTIEFRDALNLAPGAKVILDGARVGQVEAVALRPNSVGVRLGVGDAVRLPTQTHARITTATILGDPFVELSRPATTTSSYLADGDLIPTSRTYSAPPVEETLATVALFLGQGSVEKLTAMTHRLANSLPADRTEADRLAKRLSRDLRGLARSRSILDRVLASSDATARAVSSRRPDIEAAFTPRMMVGWRNLQTLIGNIGILLPSVGSIYSGGHWLVPTFRALGLATTSLTDKGVQLSDLGSAVDVVRRKLLPLLAAPSVTVNSLVSDRGKDLAPGVTAILRMLGAIQ</sequence>
<dbReference type="PANTHER" id="PTHR33371:SF15">
    <property type="entry name" value="LIPOPROTEIN LPRN"/>
    <property type="match status" value="1"/>
</dbReference>
<feature type="domain" description="Mce/MlaD" evidence="2">
    <location>
        <begin position="42"/>
        <end position="113"/>
    </location>
</feature>
<protein>
    <recommendedName>
        <fullName evidence="2">Mce/MlaD domain-containing protein</fullName>
    </recommendedName>
</protein>
<dbReference type="GO" id="GO:0005576">
    <property type="term" value="C:extracellular region"/>
    <property type="evidence" value="ECO:0007669"/>
    <property type="project" value="TreeGrafter"/>
</dbReference>
<reference evidence="3" key="1">
    <citation type="submission" date="2023-06" db="EMBL/GenBank/DDBJ databases">
        <title>Gordonia sp. nov. and Pseudochrobactrum sp. nov., two species isolated from the burying beetle Nicrophorus vespilloides.</title>
        <authorList>
            <person name="Poehlein A."/>
            <person name="Guzman J."/>
            <person name="Daniel R."/>
            <person name="Vilcinskas A."/>
        </authorList>
    </citation>
    <scope>NUCLEOTIDE SEQUENCE</scope>
    <source>
        <strain evidence="3">MP11Mi</strain>
    </source>
</reference>
<dbReference type="Pfam" id="PF02470">
    <property type="entry name" value="MlaD"/>
    <property type="match status" value="1"/>
</dbReference>
<evidence type="ECO:0000313" key="3">
    <source>
        <dbReference type="EMBL" id="WOC14295.1"/>
    </source>
</evidence>
<organism evidence="3">
    <name type="scientific">Gordonia sp. MP11Mi</name>
    <dbReference type="NCBI Taxonomy" id="3022769"/>
    <lineage>
        <taxon>Bacteria</taxon>
        <taxon>Bacillati</taxon>
        <taxon>Actinomycetota</taxon>
        <taxon>Actinomycetes</taxon>
        <taxon>Mycobacteriales</taxon>
        <taxon>Gordoniaceae</taxon>
        <taxon>Gordonia</taxon>
    </lineage>
</organism>
<name>A0AA97CXE4_9ACTN</name>
<feature type="chain" id="PRO_5041660309" description="Mce/MlaD domain-containing protein" evidence="1">
    <location>
        <begin position="23"/>
        <end position="330"/>
    </location>
</feature>
<gene>
    <name evidence="3" type="ORF">MP11Mi_34100</name>
</gene>
<evidence type="ECO:0000256" key="1">
    <source>
        <dbReference type="SAM" id="SignalP"/>
    </source>
</evidence>
<dbReference type="PANTHER" id="PTHR33371">
    <property type="entry name" value="INTERMEMBRANE PHOSPHOLIPID TRANSPORT SYSTEM BINDING PROTEIN MLAD-RELATED"/>
    <property type="match status" value="1"/>
</dbReference>
<evidence type="ECO:0000259" key="2">
    <source>
        <dbReference type="Pfam" id="PF02470"/>
    </source>
</evidence>
<dbReference type="EMBL" id="CP128986">
    <property type="protein sequence ID" value="WOC14295.1"/>
    <property type="molecule type" value="Genomic_DNA"/>
</dbReference>
<dbReference type="InterPro" id="IPR003399">
    <property type="entry name" value="Mce/MlaD"/>
</dbReference>
<dbReference type="PROSITE" id="PS51257">
    <property type="entry name" value="PROKAR_LIPOPROTEIN"/>
    <property type="match status" value="1"/>
</dbReference>
<accession>A0AA97CXE4</accession>
<dbReference type="InterPro" id="IPR052336">
    <property type="entry name" value="MlaD_Phospholipid_Transporter"/>
</dbReference>
<dbReference type="AlphaFoldDB" id="A0AA97CXE4"/>
<keyword evidence="1" id="KW-0732">Signal</keyword>